<evidence type="ECO:0000259" key="3">
    <source>
        <dbReference type="SMART" id="SM00906"/>
    </source>
</evidence>
<name>A0A163JV78_ABSGL</name>
<dbReference type="Pfam" id="PF04082">
    <property type="entry name" value="Fungal_trans"/>
    <property type="match status" value="1"/>
</dbReference>
<dbReference type="Proteomes" id="UP000078561">
    <property type="component" value="Unassembled WGS sequence"/>
</dbReference>
<reference evidence="4" key="1">
    <citation type="submission" date="2016-04" db="EMBL/GenBank/DDBJ databases">
        <authorList>
            <person name="Evans L.H."/>
            <person name="Alamgir A."/>
            <person name="Owens N."/>
            <person name="Weber N.D."/>
            <person name="Virtaneva K."/>
            <person name="Barbian K."/>
            <person name="Babar A."/>
            <person name="Rosenke K."/>
        </authorList>
    </citation>
    <scope>NUCLEOTIDE SEQUENCE [LARGE SCALE GENOMIC DNA]</scope>
    <source>
        <strain evidence="4">CBS 101.48</strain>
    </source>
</reference>
<feature type="compositionally biased region" description="Polar residues" evidence="2">
    <location>
        <begin position="117"/>
        <end position="130"/>
    </location>
</feature>
<evidence type="ECO:0000313" key="4">
    <source>
        <dbReference type="EMBL" id="SAM04946.1"/>
    </source>
</evidence>
<proteinExistence type="predicted"/>
<accession>A0A163JV78</accession>
<feature type="compositionally biased region" description="Low complexity" evidence="2">
    <location>
        <begin position="95"/>
        <end position="116"/>
    </location>
</feature>
<dbReference type="InParanoid" id="A0A163JV78"/>
<sequence length="1023" mass="114618">MGASTATTTGRQKQNGARKPSKKKAQQQPPLSEEEKAASLELKTQQHDLEALQITFYEIESWIEKTTPLLTRMTKELDKASIQFGKRRSTGGGVTSSTSSDLSSNGNNSNNNNTVSMAPSWSSAPAGTLPLESTSLPTSFMTVQATSTTTAATSHVERRASICPMQWTMSFQPNNSMRLETNIKSVDQLVEAVQQIRLMTDSADDSHSNINSDDTAIPHEDDFLPGCNGLFRPSPTSALFSTFCAPPTTEYWKTAIGRRPIICLEKYKHCDMNIHQLTKDVSANIMHYICHLYWDCLHPKFSSDWTTFWDRCDDPKRNQLCIDSGLAMAWLHGSRHDKNICTNFKDIAFFYYDRARDSLMDYFDTPHCATLETLMNLSMFCILCKRHSQSRIYIGLGLRMMLELGMHRRASLPKNNNLLRKKYLKFFMVLYYNDIQSSLYSGEPALLNDNECDIDFYEVISLNKTLQDTRQSAYDDKIIEKETFFAHLMALAKLGKQTLELVNDYEKLDPQPHRVHEDLPYRWAKRVQALEIDLGQWYDRLPDYYRVDPQPLSPPPTFAQSPQQYTRHHRRHNQQSASASASASASGSATTGEYPHSPMSADDLRAQSALLLMLQYQTQWIILHKTFFNNANSRRCSPQTTAPAAFTPTDSSPLSSSSPLLNPATSSTTLSSSPPCPNKWNTTGTPFQWQRQCTDRSQAICLDAANRIVVISEAITEQFGWCVCQQFISCIYQASTVFCRNAIANSQLITPERQHANAMIQRIVRVLAASTINYEGLPDDMTKSLIELLNTHSAFPNASTTDTAEAMATDDIEMTAQHFMAAHTLSHHDMDTSNEDDGNNHFDFIPTWSDADLSKQEDDTSGDDTSSPACYFTTNAKTIYMPSSPTISTPSPPPPLPVGSSSSPDFSTPESISLEPPAGLTHPPRFPLTMDSPPLPTTLHQFNDALPNSPHMYRQCLTQPRIRSTRHRSLMADLSPTEAMLSIKMKDPVVDDAMAMEKANESSSSWRHKFSSPSVAIGNQRII</sequence>
<dbReference type="GO" id="GO:0003700">
    <property type="term" value="F:DNA-binding transcription factor activity"/>
    <property type="evidence" value="ECO:0007669"/>
    <property type="project" value="InterPro"/>
</dbReference>
<feature type="region of interest" description="Disordered" evidence="2">
    <location>
        <begin position="549"/>
        <end position="600"/>
    </location>
</feature>
<evidence type="ECO:0000256" key="2">
    <source>
        <dbReference type="SAM" id="MobiDB-lite"/>
    </source>
</evidence>
<dbReference type="CDD" id="cd12148">
    <property type="entry name" value="fungal_TF_MHR"/>
    <property type="match status" value="1"/>
</dbReference>
<feature type="region of interest" description="Disordered" evidence="2">
    <location>
        <begin position="638"/>
        <end position="683"/>
    </location>
</feature>
<dbReference type="GO" id="GO:0008270">
    <property type="term" value="F:zinc ion binding"/>
    <property type="evidence" value="ECO:0007669"/>
    <property type="project" value="InterPro"/>
</dbReference>
<keyword evidence="1" id="KW-0539">Nucleus</keyword>
<dbReference type="EMBL" id="LT554417">
    <property type="protein sequence ID" value="SAM04946.1"/>
    <property type="molecule type" value="Genomic_DNA"/>
</dbReference>
<protein>
    <recommendedName>
        <fullName evidence="3">Xylanolytic transcriptional activator regulatory domain-containing protein</fullName>
    </recommendedName>
</protein>
<feature type="region of interest" description="Disordered" evidence="2">
    <location>
        <begin position="882"/>
        <end position="921"/>
    </location>
</feature>
<feature type="compositionally biased region" description="Low complexity" evidence="2">
    <location>
        <begin position="638"/>
        <end position="673"/>
    </location>
</feature>
<feature type="region of interest" description="Disordered" evidence="2">
    <location>
        <begin position="83"/>
        <end position="130"/>
    </location>
</feature>
<dbReference type="GO" id="GO:0006351">
    <property type="term" value="P:DNA-templated transcription"/>
    <property type="evidence" value="ECO:0007669"/>
    <property type="project" value="InterPro"/>
</dbReference>
<dbReference type="GO" id="GO:0003677">
    <property type="term" value="F:DNA binding"/>
    <property type="evidence" value="ECO:0007669"/>
    <property type="project" value="InterPro"/>
</dbReference>
<dbReference type="InterPro" id="IPR050987">
    <property type="entry name" value="AtrR-like"/>
</dbReference>
<gene>
    <name evidence="4" type="primary">ABSGL_10812.1 scaffold 12033</name>
</gene>
<feature type="domain" description="Xylanolytic transcriptional activator regulatory" evidence="3">
    <location>
        <begin position="390"/>
        <end position="463"/>
    </location>
</feature>
<dbReference type="AlphaFoldDB" id="A0A163JV78"/>
<dbReference type="SMART" id="SM00906">
    <property type="entry name" value="Fungal_trans"/>
    <property type="match status" value="1"/>
</dbReference>
<dbReference type="OrthoDB" id="9970124at2759"/>
<dbReference type="PANTHER" id="PTHR46910">
    <property type="entry name" value="TRANSCRIPTION FACTOR PDR1"/>
    <property type="match status" value="1"/>
</dbReference>
<feature type="compositionally biased region" description="Low complexity" evidence="2">
    <location>
        <begin position="898"/>
        <end position="913"/>
    </location>
</feature>
<keyword evidence="5" id="KW-1185">Reference proteome</keyword>
<dbReference type="InterPro" id="IPR007219">
    <property type="entry name" value="XnlR_reg_dom"/>
</dbReference>
<feature type="compositionally biased region" description="Low complexity" evidence="2">
    <location>
        <begin position="576"/>
        <end position="589"/>
    </location>
</feature>
<evidence type="ECO:0000256" key="1">
    <source>
        <dbReference type="ARBA" id="ARBA00023242"/>
    </source>
</evidence>
<organism evidence="4">
    <name type="scientific">Absidia glauca</name>
    <name type="common">Pin mould</name>
    <dbReference type="NCBI Taxonomy" id="4829"/>
    <lineage>
        <taxon>Eukaryota</taxon>
        <taxon>Fungi</taxon>
        <taxon>Fungi incertae sedis</taxon>
        <taxon>Mucoromycota</taxon>
        <taxon>Mucoromycotina</taxon>
        <taxon>Mucoromycetes</taxon>
        <taxon>Mucorales</taxon>
        <taxon>Cunninghamellaceae</taxon>
        <taxon>Absidia</taxon>
    </lineage>
</organism>
<evidence type="ECO:0000313" key="5">
    <source>
        <dbReference type="Proteomes" id="UP000078561"/>
    </source>
</evidence>
<dbReference type="PANTHER" id="PTHR46910:SF1">
    <property type="entry name" value="MISCELLANEOUS ZN(II)2CYS6 TRANSCRIPTION FACTOR (EUROFUNG)-RELATED"/>
    <property type="match status" value="1"/>
</dbReference>
<dbReference type="STRING" id="4829.A0A163JV78"/>
<feature type="compositionally biased region" description="Polar residues" evidence="2">
    <location>
        <begin position="1"/>
        <end position="15"/>
    </location>
</feature>
<feature type="region of interest" description="Disordered" evidence="2">
    <location>
        <begin position="1"/>
        <end position="40"/>
    </location>
</feature>
<dbReference type="OMA" id="VSANIMH"/>